<accession>A0A812KCH1</accession>
<name>A0A812KCH1_9DINO</name>
<gene>
    <name evidence="2" type="primary">GLYK</name>
    <name evidence="2" type="ORF">SNEC2469_LOCUS3088</name>
</gene>
<feature type="compositionally biased region" description="Basic and acidic residues" evidence="1">
    <location>
        <begin position="280"/>
        <end position="314"/>
    </location>
</feature>
<evidence type="ECO:0000256" key="1">
    <source>
        <dbReference type="SAM" id="MobiDB-lite"/>
    </source>
</evidence>
<protein>
    <submittedName>
        <fullName evidence="2">GLYK protein</fullName>
    </submittedName>
</protein>
<feature type="compositionally biased region" description="Basic and acidic residues" evidence="1">
    <location>
        <begin position="215"/>
        <end position="234"/>
    </location>
</feature>
<evidence type="ECO:0000313" key="3">
    <source>
        <dbReference type="Proteomes" id="UP000601435"/>
    </source>
</evidence>
<comment type="caution">
    <text evidence="2">The sequence shown here is derived from an EMBL/GenBank/DDBJ whole genome shotgun (WGS) entry which is preliminary data.</text>
</comment>
<feature type="region of interest" description="Disordered" evidence="1">
    <location>
        <begin position="72"/>
        <end position="150"/>
    </location>
</feature>
<keyword evidence="3" id="KW-1185">Reference proteome</keyword>
<feature type="compositionally biased region" description="Acidic residues" evidence="1">
    <location>
        <begin position="315"/>
        <end position="324"/>
    </location>
</feature>
<reference evidence="2" key="1">
    <citation type="submission" date="2021-02" db="EMBL/GenBank/DDBJ databases">
        <authorList>
            <person name="Dougan E. K."/>
            <person name="Rhodes N."/>
            <person name="Thang M."/>
            <person name="Chan C."/>
        </authorList>
    </citation>
    <scope>NUCLEOTIDE SEQUENCE</scope>
</reference>
<dbReference type="Proteomes" id="UP000601435">
    <property type="component" value="Unassembled WGS sequence"/>
</dbReference>
<proteinExistence type="predicted"/>
<feature type="region of interest" description="Disordered" evidence="1">
    <location>
        <begin position="280"/>
        <end position="324"/>
    </location>
</feature>
<sequence length="324" mass="34682">MDGSPERLQNFISKCAADEGLAVEEVSNSPLTSQTSSLPGNSCQFPAGDSFEKLLLDAQSRIGTWLSAVDVQADSTASRSLPGQAETPDASEQVSPLPQPKVSAAARRLQEWRLTRESTLSAETEAPQGATVPAEPKQELGESGAAQPTDVVVEATVGEAVVRIQKTEEPPKTVAQLAAAFERPSNVHPKGKADVTSASMSKTPVQEEGDEPDEQPAREAERAEEAVKGLEDKVPSSAALQVAAGKLMERVKAARERKRGPWPEEEDAMTALAARAEEAAVDKPKLQESARLEEEEAALEKTRAEEPVEMHGEEEMVEMVPAEE</sequence>
<dbReference type="AlphaFoldDB" id="A0A812KCH1"/>
<dbReference type="OrthoDB" id="444663at2759"/>
<feature type="non-terminal residue" evidence="2">
    <location>
        <position position="324"/>
    </location>
</feature>
<dbReference type="EMBL" id="CAJNJA010007447">
    <property type="protein sequence ID" value="CAE7224743.1"/>
    <property type="molecule type" value="Genomic_DNA"/>
</dbReference>
<feature type="region of interest" description="Disordered" evidence="1">
    <location>
        <begin position="178"/>
        <end position="237"/>
    </location>
</feature>
<organism evidence="2 3">
    <name type="scientific">Symbiodinium necroappetens</name>
    <dbReference type="NCBI Taxonomy" id="1628268"/>
    <lineage>
        <taxon>Eukaryota</taxon>
        <taxon>Sar</taxon>
        <taxon>Alveolata</taxon>
        <taxon>Dinophyceae</taxon>
        <taxon>Suessiales</taxon>
        <taxon>Symbiodiniaceae</taxon>
        <taxon>Symbiodinium</taxon>
    </lineage>
</organism>
<evidence type="ECO:0000313" key="2">
    <source>
        <dbReference type="EMBL" id="CAE7224743.1"/>
    </source>
</evidence>